<dbReference type="Proteomes" id="UP000774699">
    <property type="component" value="Unassembled WGS sequence"/>
</dbReference>
<comment type="caution">
    <text evidence="2">The sequence shown here is derived from an EMBL/GenBank/DDBJ whole genome shotgun (WGS) entry which is preliminary data.</text>
</comment>
<dbReference type="GO" id="GO:0005840">
    <property type="term" value="C:ribosome"/>
    <property type="evidence" value="ECO:0007669"/>
    <property type="project" value="UniProtKB-KW"/>
</dbReference>
<reference evidence="2" key="1">
    <citation type="submission" date="2019-03" db="EMBL/GenBank/DDBJ databases">
        <title>Lake Tanganyika Metagenome-Assembled Genomes (MAGs).</title>
        <authorList>
            <person name="Tran P."/>
        </authorList>
    </citation>
    <scope>NUCLEOTIDE SEQUENCE</scope>
    <source>
        <strain evidence="2">M_DeepCast_50m_m2_156</strain>
    </source>
</reference>
<dbReference type="Pfam" id="PF01201">
    <property type="entry name" value="Ribosomal_S8e"/>
    <property type="match status" value="1"/>
</dbReference>
<name>A0A8T4C6S6_9ARCH</name>
<keyword evidence="2" id="KW-0689">Ribosomal protein</keyword>
<sequence>MTQWHEKSDRKETGGILRTKDGVTKRLSQKGGEFTATTLSTSNEKKSVRGMGNTTKVKLTKALNASVTDQKTGKTTPMKIVWVHENPANRLYVRRNIITKGTLIEVEANGNKAFARVTSRPGQTGTVTATLANAPADTKKTSARATKTSKASPKKE</sequence>
<dbReference type="Gene3D" id="2.40.10.310">
    <property type="match status" value="1"/>
</dbReference>
<evidence type="ECO:0000256" key="1">
    <source>
        <dbReference type="SAM" id="MobiDB-lite"/>
    </source>
</evidence>
<protein>
    <submittedName>
        <fullName evidence="2">30S ribosomal protein S8e</fullName>
    </submittedName>
</protein>
<keyword evidence="2" id="KW-0687">Ribonucleoprotein</keyword>
<proteinExistence type="predicted"/>
<feature type="region of interest" description="Disordered" evidence="1">
    <location>
        <begin position="1"/>
        <end position="53"/>
    </location>
</feature>
<evidence type="ECO:0000313" key="3">
    <source>
        <dbReference type="Proteomes" id="UP000774699"/>
    </source>
</evidence>
<gene>
    <name evidence="2" type="ORF">FJY86_02565</name>
</gene>
<feature type="compositionally biased region" description="Low complexity" evidence="1">
    <location>
        <begin position="143"/>
        <end position="156"/>
    </location>
</feature>
<organism evidence="2 3">
    <name type="scientific">Candidatus Iainarchaeum sp</name>
    <dbReference type="NCBI Taxonomy" id="3101447"/>
    <lineage>
        <taxon>Archaea</taxon>
        <taxon>Candidatus Iainarchaeota</taxon>
        <taxon>Candidatus Iainarchaeia</taxon>
        <taxon>Candidatus Iainarchaeales</taxon>
        <taxon>Candidatus Iainarchaeaceae</taxon>
        <taxon>Candidatus Iainarchaeum</taxon>
    </lineage>
</organism>
<feature type="region of interest" description="Disordered" evidence="1">
    <location>
        <begin position="128"/>
        <end position="156"/>
    </location>
</feature>
<feature type="compositionally biased region" description="Basic and acidic residues" evidence="1">
    <location>
        <begin position="1"/>
        <end position="24"/>
    </location>
</feature>
<evidence type="ECO:0000313" key="2">
    <source>
        <dbReference type="EMBL" id="MBM3282199.1"/>
    </source>
</evidence>
<accession>A0A8T4C6S6</accession>
<dbReference type="InterPro" id="IPR022309">
    <property type="entry name" value="Ribosomal_Se8/biogenesis_NSA2"/>
</dbReference>
<dbReference type="AlphaFoldDB" id="A0A8T4C6S6"/>
<dbReference type="EMBL" id="VGJJ01000014">
    <property type="protein sequence ID" value="MBM3282199.1"/>
    <property type="molecule type" value="Genomic_DNA"/>
</dbReference>